<name>A0ABR1RBY3_9PEZI</name>
<feature type="compositionally biased region" description="Basic residues" evidence="1">
    <location>
        <begin position="40"/>
        <end position="51"/>
    </location>
</feature>
<sequence length="85" mass="9131">MAATSSPGELLTTHKQYTLDTGSIAGWLLENATKCGFKRTGKGRLKGKARAQAREAEKAGTSQPNKYKIQVSEFISMARAIASSK</sequence>
<dbReference type="Pfam" id="PF20253">
    <property type="entry name" value="DUF6604"/>
    <property type="match status" value="1"/>
</dbReference>
<dbReference type="EMBL" id="JAQQWI010000017">
    <property type="protein sequence ID" value="KAK8006233.1"/>
    <property type="molecule type" value="Genomic_DNA"/>
</dbReference>
<evidence type="ECO:0000256" key="1">
    <source>
        <dbReference type="SAM" id="MobiDB-lite"/>
    </source>
</evidence>
<comment type="caution">
    <text evidence="3">The sequence shown here is derived from an EMBL/GenBank/DDBJ whole genome shotgun (WGS) entry which is preliminary data.</text>
</comment>
<dbReference type="InterPro" id="IPR046539">
    <property type="entry name" value="DUF6604"/>
</dbReference>
<organism evidence="3 4">
    <name type="scientific">Apiospora marii</name>
    <dbReference type="NCBI Taxonomy" id="335849"/>
    <lineage>
        <taxon>Eukaryota</taxon>
        <taxon>Fungi</taxon>
        <taxon>Dikarya</taxon>
        <taxon>Ascomycota</taxon>
        <taxon>Pezizomycotina</taxon>
        <taxon>Sordariomycetes</taxon>
        <taxon>Xylariomycetidae</taxon>
        <taxon>Amphisphaeriales</taxon>
        <taxon>Apiosporaceae</taxon>
        <taxon>Apiospora</taxon>
    </lineage>
</organism>
<dbReference type="Proteomes" id="UP001396898">
    <property type="component" value="Unassembled WGS sequence"/>
</dbReference>
<feature type="domain" description="DUF6604" evidence="2">
    <location>
        <begin position="15"/>
        <end position="84"/>
    </location>
</feature>
<keyword evidence="4" id="KW-1185">Reference proteome</keyword>
<accession>A0ABR1RBY3</accession>
<evidence type="ECO:0000313" key="4">
    <source>
        <dbReference type="Proteomes" id="UP001396898"/>
    </source>
</evidence>
<evidence type="ECO:0000313" key="3">
    <source>
        <dbReference type="EMBL" id="KAK8006233.1"/>
    </source>
</evidence>
<gene>
    <name evidence="3" type="ORF">PG991_012530</name>
</gene>
<protein>
    <recommendedName>
        <fullName evidence="2">DUF6604 domain-containing protein</fullName>
    </recommendedName>
</protein>
<feature type="region of interest" description="Disordered" evidence="1">
    <location>
        <begin position="40"/>
        <end position="64"/>
    </location>
</feature>
<proteinExistence type="predicted"/>
<reference evidence="3 4" key="1">
    <citation type="submission" date="2023-01" db="EMBL/GenBank/DDBJ databases">
        <title>Analysis of 21 Apiospora genomes using comparative genomics revels a genus with tremendous synthesis potential of carbohydrate active enzymes and secondary metabolites.</title>
        <authorList>
            <person name="Sorensen T."/>
        </authorList>
    </citation>
    <scope>NUCLEOTIDE SEQUENCE [LARGE SCALE GENOMIC DNA]</scope>
    <source>
        <strain evidence="3 4">CBS 20057</strain>
    </source>
</reference>
<evidence type="ECO:0000259" key="2">
    <source>
        <dbReference type="Pfam" id="PF20253"/>
    </source>
</evidence>